<dbReference type="EMBL" id="LAHD01000011">
    <property type="protein sequence ID" value="PHK05946.1"/>
    <property type="molecule type" value="Genomic_DNA"/>
</dbReference>
<evidence type="ECO:0000313" key="1">
    <source>
        <dbReference type="EMBL" id="PHK05946.1"/>
    </source>
</evidence>
<name>A0A9Q6EMK9_NOSLI</name>
<accession>A0A9Q6EMK9</accession>
<evidence type="ECO:0000313" key="2">
    <source>
        <dbReference type="Proteomes" id="UP000222310"/>
    </source>
</evidence>
<comment type="caution">
    <text evidence="1">The sequence shown here is derived from an EMBL/GenBank/DDBJ whole genome shotgun (WGS) entry which is preliminary data.</text>
</comment>
<dbReference type="AlphaFoldDB" id="A0A9Q6EMK9"/>
<dbReference type="RefSeq" id="WP_099068747.1">
    <property type="nucleotide sequence ID" value="NZ_LAHD01000011.1"/>
</dbReference>
<organism evidence="1 2">
    <name type="scientific">Nostoc linckia z8</name>
    <dbReference type="NCBI Taxonomy" id="1628746"/>
    <lineage>
        <taxon>Bacteria</taxon>
        <taxon>Bacillati</taxon>
        <taxon>Cyanobacteriota</taxon>
        <taxon>Cyanophyceae</taxon>
        <taxon>Nostocales</taxon>
        <taxon>Nostocaceae</taxon>
        <taxon>Nostoc</taxon>
    </lineage>
</organism>
<proteinExistence type="predicted"/>
<gene>
    <name evidence="1" type="ORF">VF08_06020</name>
</gene>
<sequence>MLNQATQSYLLVDLSTEDQQLLTGGKRDRDIDFKKGYFYLFPKGEDFYYEGKAKKKEFDED</sequence>
<dbReference type="GeneID" id="57093729"/>
<reference evidence="1 2" key="1">
    <citation type="submission" date="2015-02" db="EMBL/GenBank/DDBJ databases">
        <title>Nostoc linckia genome annotation.</title>
        <authorList>
            <person name="Zhou Z."/>
        </authorList>
    </citation>
    <scope>NUCLEOTIDE SEQUENCE [LARGE SCALE GENOMIC DNA]</scope>
    <source>
        <strain evidence="2">z8</strain>
    </source>
</reference>
<protein>
    <submittedName>
        <fullName evidence="1">Uncharacterized protein</fullName>
    </submittedName>
</protein>
<dbReference type="Proteomes" id="UP000222310">
    <property type="component" value="Unassembled WGS sequence"/>
</dbReference>